<name>A0AAN9FXR9_CROPI</name>
<keyword evidence="4" id="KW-0804">Transcription</keyword>
<protein>
    <recommendedName>
        <fullName evidence="9">TF-B3 domain-containing protein</fullName>
    </recommendedName>
</protein>
<accession>A0AAN9FXR9</accession>
<keyword evidence="5" id="KW-0539">Nucleus</keyword>
<evidence type="ECO:0000256" key="5">
    <source>
        <dbReference type="ARBA" id="ARBA00023242"/>
    </source>
</evidence>
<feature type="region of interest" description="Disordered" evidence="6">
    <location>
        <begin position="1"/>
        <end position="50"/>
    </location>
</feature>
<keyword evidence="3" id="KW-0238">DNA-binding</keyword>
<dbReference type="AlphaFoldDB" id="A0AAN9FXR9"/>
<evidence type="ECO:0000313" key="7">
    <source>
        <dbReference type="EMBL" id="KAK7281188.1"/>
    </source>
</evidence>
<dbReference type="EMBL" id="JAYWIO010000002">
    <property type="protein sequence ID" value="KAK7281188.1"/>
    <property type="molecule type" value="Genomic_DNA"/>
</dbReference>
<evidence type="ECO:0008006" key="9">
    <source>
        <dbReference type="Google" id="ProtNLM"/>
    </source>
</evidence>
<feature type="compositionally biased region" description="Acidic residues" evidence="6">
    <location>
        <begin position="201"/>
        <end position="218"/>
    </location>
</feature>
<reference evidence="7 8" key="1">
    <citation type="submission" date="2024-01" db="EMBL/GenBank/DDBJ databases">
        <title>The genomes of 5 underutilized Papilionoideae crops provide insights into root nodulation and disease resistanc.</title>
        <authorList>
            <person name="Yuan L."/>
        </authorList>
    </citation>
    <scope>NUCLEOTIDE SEQUENCE [LARGE SCALE GENOMIC DNA]</scope>
    <source>
        <strain evidence="7">ZHUSHIDOU_FW_LH</strain>
        <tissue evidence="7">Leaf</tissue>
    </source>
</reference>
<keyword evidence="2" id="KW-0805">Transcription regulation</keyword>
<proteinExistence type="predicted"/>
<feature type="compositionally biased region" description="Basic and acidic residues" evidence="6">
    <location>
        <begin position="28"/>
        <end position="37"/>
    </location>
</feature>
<organism evidence="7 8">
    <name type="scientific">Crotalaria pallida</name>
    <name type="common">Smooth rattlebox</name>
    <name type="synonym">Crotalaria striata</name>
    <dbReference type="NCBI Taxonomy" id="3830"/>
    <lineage>
        <taxon>Eukaryota</taxon>
        <taxon>Viridiplantae</taxon>
        <taxon>Streptophyta</taxon>
        <taxon>Embryophyta</taxon>
        <taxon>Tracheophyta</taxon>
        <taxon>Spermatophyta</taxon>
        <taxon>Magnoliopsida</taxon>
        <taxon>eudicotyledons</taxon>
        <taxon>Gunneridae</taxon>
        <taxon>Pentapetalae</taxon>
        <taxon>rosids</taxon>
        <taxon>fabids</taxon>
        <taxon>Fabales</taxon>
        <taxon>Fabaceae</taxon>
        <taxon>Papilionoideae</taxon>
        <taxon>50 kb inversion clade</taxon>
        <taxon>genistoids sensu lato</taxon>
        <taxon>core genistoids</taxon>
        <taxon>Crotalarieae</taxon>
        <taxon>Crotalaria</taxon>
    </lineage>
</organism>
<sequence>MRGAGRGRGVRMGNGARGNRCRGHGGRGQRERGHDARGQAVPPGRRRGNRPYFVWQCTNVDEPPIIPFMPQWFREDHGGELPQGPAEELPPNQSGSRVRIRPTQWTITNNGQNLPPMFVNGCINNQLNAITFRGVDGNGNGNGLERTCGLYVSGSNYRITNGWRDFCQGMGIEPGFGLVLGVVDGARNIVIVQIDDHGDNENEDDEDDDNDDEENHEE</sequence>
<dbReference type="GO" id="GO:0005634">
    <property type="term" value="C:nucleus"/>
    <property type="evidence" value="ECO:0007669"/>
    <property type="project" value="UniProtKB-SubCell"/>
</dbReference>
<dbReference type="InterPro" id="IPR015300">
    <property type="entry name" value="DNA-bd_pseudobarrel_sf"/>
</dbReference>
<dbReference type="GO" id="GO:0003677">
    <property type="term" value="F:DNA binding"/>
    <property type="evidence" value="ECO:0007669"/>
    <property type="project" value="UniProtKB-KW"/>
</dbReference>
<evidence type="ECO:0000256" key="4">
    <source>
        <dbReference type="ARBA" id="ARBA00023163"/>
    </source>
</evidence>
<dbReference type="SUPFAM" id="SSF101936">
    <property type="entry name" value="DNA-binding pseudobarrel domain"/>
    <property type="match status" value="1"/>
</dbReference>
<feature type="region of interest" description="Disordered" evidence="6">
    <location>
        <begin position="74"/>
        <end position="98"/>
    </location>
</feature>
<feature type="compositionally biased region" description="Gly residues" evidence="6">
    <location>
        <begin position="1"/>
        <end position="16"/>
    </location>
</feature>
<dbReference type="Proteomes" id="UP001372338">
    <property type="component" value="Unassembled WGS sequence"/>
</dbReference>
<dbReference type="Gene3D" id="2.40.330.10">
    <property type="entry name" value="DNA-binding pseudobarrel domain"/>
    <property type="match status" value="1"/>
</dbReference>
<evidence type="ECO:0000256" key="1">
    <source>
        <dbReference type="ARBA" id="ARBA00004123"/>
    </source>
</evidence>
<evidence type="ECO:0000256" key="6">
    <source>
        <dbReference type="SAM" id="MobiDB-lite"/>
    </source>
</evidence>
<feature type="region of interest" description="Disordered" evidence="6">
    <location>
        <begin position="195"/>
        <end position="218"/>
    </location>
</feature>
<comment type="caution">
    <text evidence="7">The sequence shown here is derived from an EMBL/GenBank/DDBJ whole genome shotgun (WGS) entry which is preliminary data.</text>
</comment>
<evidence type="ECO:0000256" key="3">
    <source>
        <dbReference type="ARBA" id="ARBA00023125"/>
    </source>
</evidence>
<comment type="subcellular location">
    <subcellularLocation>
        <location evidence="1">Nucleus</location>
    </subcellularLocation>
</comment>
<keyword evidence="8" id="KW-1185">Reference proteome</keyword>
<evidence type="ECO:0000313" key="8">
    <source>
        <dbReference type="Proteomes" id="UP001372338"/>
    </source>
</evidence>
<gene>
    <name evidence="7" type="ORF">RIF29_08950</name>
</gene>
<evidence type="ECO:0000256" key="2">
    <source>
        <dbReference type="ARBA" id="ARBA00023015"/>
    </source>
</evidence>